<feature type="domain" description="Amidohydrolase-related" evidence="6">
    <location>
        <begin position="92"/>
        <end position="372"/>
    </location>
</feature>
<keyword evidence="4" id="KW-0464">Manganese</keyword>
<dbReference type="EC" id="3.5.4.2" evidence="2"/>
<evidence type="ECO:0000256" key="1">
    <source>
        <dbReference type="ARBA" id="ARBA00006773"/>
    </source>
</evidence>
<dbReference type="SUPFAM" id="SSF51338">
    <property type="entry name" value="Composite domain of metallo-dependent hydrolases"/>
    <property type="match status" value="1"/>
</dbReference>
<dbReference type="GO" id="GO:0006146">
    <property type="term" value="P:adenine catabolic process"/>
    <property type="evidence" value="ECO:0007669"/>
    <property type="project" value="InterPro"/>
</dbReference>
<dbReference type="EMBL" id="UOEM01000060">
    <property type="protein sequence ID" value="VAW13273.1"/>
    <property type="molecule type" value="Genomic_DNA"/>
</dbReference>
<sequence>MSHDKGGMSNVNQNRIETLAKPKDDAITRLGRRIDQGTGRRKADLVIKNVSVLNVATTDIEITDIAICGDRIVGTYADYDGEVEIDGAGRFAVPGFIDTHLHVESSLVTPAEFDRMVLPRGVTTAICDPHEIANVLGSQGIDYFLRCAMETIMDLRVQLSSCVPATAFETSGARLEIADLEVFRHHPKVIGLAEFMNYPGVLAKDPAALAKLAAFETGHVDGHAPLLTGQDLNGYIAAGIRTEHEATTAAEAREKLAKGMTVLIREGSVSKDLHALAEIITPAVSGFCAFCTDDRNPLDIAEEGHLDYMIRTAISLGAPVADVYRMASWSAAQAFGLRDRGLVAPGWRADIVLLDDLESCTVSAVISAGRPVDADLFASRRKVPPVGLNSVKASPVEASRFRIPSNGGPVSVIGVHPGKIITEHLTLDLTPTHGALEADADTGLAKVAVVARHGVNANTGLGLVRGFGLRRGAIASSVGHDSHNICVIGADDADMAVAVNRLIELQGGFAVAQGGRILAELALPLAGLMSLAPYEEVRKALVPLRHAAKLCGCTLAEPFLQVAFLPLPVIPHLKITDLGLFDVDRFEVIPISGG</sequence>
<reference evidence="8" key="1">
    <citation type="submission" date="2018-06" db="EMBL/GenBank/DDBJ databases">
        <authorList>
            <person name="Zhirakovskaya E."/>
        </authorList>
    </citation>
    <scope>NUCLEOTIDE SEQUENCE</scope>
</reference>
<dbReference type="CDD" id="cd01295">
    <property type="entry name" value="AdeC"/>
    <property type="match status" value="1"/>
</dbReference>
<dbReference type="Pfam" id="PF01979">
    <property type="entry name" value="Amidohydro_1"/>
    <property type="match status" value="1"/>
</dbReference>
<evidence type="ECO:0000259" key="6">
    <source>
        <dbReference type="Pfam" id="PF01979"/>
    </source>
</evidence>
<evidence type="ECO:0000256" key="2">
    <source>
        <dbReference type="ARBA" id="ARBA00012782"/>
    </source>
</evidence>
<evidence type="ECO:0000313" key="8">
    <source>
        <dbReference type="EMBL" id="VAW13273.1"/>
    </source>
</evidence>
<evidence type="ECO:0000256" key="4">
    <source>
        <dbReference type="ARBA" id="ARBA00023211"/>
    </source>
</evidence>
<gene>
    <name evidence="8" type="ORF">MNBD_ALPHA09-854</name>
</gene>
<dbReference type="InterPro" id="IPR032466">
    <property type="entry name" value="Metal_Hydrolase"/>
</dbReference>
<accession>A0A3B0TB06</accession>
<dbReference type="InterPro" id="IPR011059">
    <property type="entry name" value="Metal-dep_hydrolase_composite"/>
</dbReference>
<dbReference type="Gene3D" id="3.20.20.140">
    <property type="entry name" value="Metal-dependent hydrolases"/>
    <property type="match status" value="1"/>
</dbReference>
<dbReference type="NCBIfam" id="TIGR01178">
    <property type="entry name" value="ade"/>
    <property type="match status" value="1"/>
</dbReference>
<keyword evidence="3 8" id="KW-0378">Hydrolase</keyword>
<protein>
    <recommendedName>
        <fullName evidence="2">adenine deaminase</fullName>
        <ecNumber evidence="2">3.5.4.2</ecNumber>
    </recommendedName>
</protein>
<dbReference type="HAMAP" id="MF_01518">
    <property type="entry name" value="Adenine_deamin"/>
    <property type="match status" value="1"/>
</dbReference>
<comment type="similarity">
    <text evidence="1">Belongs to the metallo-dependent hydrolases superfamily. Adenine deaminase family.</text>
</comment>
<proteinExistence type="inferred from homology"/>
<dbReference type="GO" id="GO:0000034">
    <property type="term" value="F:adenine deaminase activity"/>
    <property type="evidence" value="ECO:0007669"/>
    <property type="project" value="UniProtKB-EC"/>
</dbReference>
<dbReference type="InterPro" id="IPR006680">
    <property type="entry name" value="Amidohydro-rel"/>
</dbReference>
<name>A0A3B0TB06_9ZZZZ</name>
<dbReference type="SUPFAM" id="SSF51556">
    <property type="entry name" value="Metallo-dependent hydrolases"/>
    <property type="match status" value="1"/>
</dbReference>
<dbReference type="InterPro" id="IPR026912">
    <property type="entry name" value="Adenine_deam_C"/>
</dbReference>
<feature type="domain" description="Adenine deaminase C-terminal" evidence="7">
    <location>
        <begin position="420"/>
        <end position="587"/>
    </location>
</feature>
<dbReference type="InterPro" id="IPR006679">
    <property type="entry name" value="Adenine_deam"/>
</dbReference>
<evidence type="ECO:0000256" key="5">
    <source>
        <dbReference type="ARBA" id="ARBA00047720"/>
    </source>
</evidence>
<comment type="catalytic activity">
    <reaction evidence="5">
        <text>adenine + H2O + H(+) = hypoxanthine + NH4(+)</text>
        <dbReference type="Rhea" id="RHEA:23688"/>
        <dbReference type="ChEBI" id="CHEBI:15377"/>
        <dbReference type="ChEBI" id="CHEBI:15378"/>
        <dbReference type="ChEBI" id="CHEBI:16708"/>
        <dbReference type="ChEBI" id="CHEBI:17368"/>
        <dbReference type="ChEBI" id="CHEBI:28938"/>
        <dbReference type="EC" id="3.5.4.2"/>
    </reaction>
</comment>
<dbReference type="AlphaFoldDB" id="A0A3B0TB06"/>
<dbReference type="PANTHER" id="PTHR11113">
    <property type="entry name" value="N-ACETYLGLUCOSAMINE-6-PHOSPHATE DEACETYLASE"/>
    <property type="match status" value="1"/>
</dbReference>
<dbReference type="PANTHER" id="PTHR11113:SF2">
    <property type="entry name" value="ADENINE DEAMINASE"/>
    <property type="match status" value="1"/>
</dbReference>
<evidence type="ECO:0000259" key="7">
    <source>
        <dbReference type="Pfam" id="PF13382"/>
    </source>
</evidence>
<dbReference type="Pfam" id="PF13382">
    <property type="entry name" value="Adenine_deam_C"/>
    <property type="match status" value="1"/>
</dbReference>
<dbReference type="Gene3D" id="2.30.40.10">
    <property type="entry name" value="Urease, subunit C, domain 1"/>
    <property type="match status" value="1"/>
</dbReference>
<organism evidence="8">
    <name type="scientific">hydrothermal vent metagenome</name>
    <dbReference type="NCBI Taxonomy" id="652676"/>
    <lineage>
        <taxon>unclassified sequences</taxon>
        <taxon>metagenomes</taxon>
        <taxon>ecological metagenomes</taxon>
    </lineage>
</organism>
<evidence type="ECO:0000256" key="3">
    <source>
        <dbReference type="ARBA" id="ARBA00022801"/>
    </source>
</evidence>